<feature type="transmembrane region" description="Helical" evidence="4">
    <location>
        <begin position="16"/>
        <end position="34"/>
    </location>
</feature>
<proteinExistence type="predicted"/>
<feature type="transmembrane region" description="Helical" evidence="4">
    <location>
        <begin position="391"/>
        <end position="411"/>
    </location>
</feature>
<dbReference type="Gene3D" id="1.20.1250.20">
    <property type="entry name" value="MFS general substrate transporter like domains"/>
    <property type="match status" value="1"/>
</dbReference>
<gene>
    <name evidence="5" type="ORF">DM813_22320</name>
</gene>
<feature type="transmembrane region" description="Helical" evidence="4">
    <location>
        <begin position="145"/>
        <end position="164"/>
    </location>
</feature>
<keyword evidence="1 4" id="KW-0812">Transmembrane</keyword>
<organism evidence="5 6">
    <name type="scientific">Pseudomonas alkylphenolica</name>
    <dbReference type="NCBI Taxonomy" id="237609"/>
    <lineage>
        <taxon>Bacteria</taxon>
        <taxon>Pseudomonadati</taxon>
        <taxon>Pseudomonadota</taxon>
        <taxon>Gammaproteobacteria</taxon>
        <taxon>Pseudomonadales</taxon>
        <taxon>Pseudomonadaceae</taxon>
        <taxon>Pseudomonas</taxon>
    </lineage>
</organism>
<dbReference type="CDD" id="cd06174">
    <property type="entry name" value="MFS"/>
    <property type="match status" value="1"/>
</dbReference>
<dbReference type="AlphaFoldDB" id="A0A443ZJE4"/>
<evidence type="ECO:0000256" key="2">
    <source>
        <dbReference type="ARBA" id="ARBA00022989"/>
    </source>
</evidence>
<evidence type="ECO:0000313" key="6">
    <source>
        <dbReference type="Proteomes" id="UP000288983"/>
    </source>
</evidence>
<feature type="transmembrane region" description="Helical" evidence="4">
    <location>
        <begin position="114"/>
        <end position="133"/>
    </location>
</feature>
<dbReference type="PANTHER" id="PTHR43596">
    <property type="entry name" value="ADP,ATP CARRIER PROTEIN"/>
    <property type="match status" value="1"/>
</dbReference>
<dbReference type="InterPro" id="IPR011701">
    <property type="entry name" value="MFS"/>
</dbReference>
<feature type="transmembrane region" description="Helical" evidence="4">
    <location>
        <begin position="54"/>
        <end position="75"/>
    </location>
</feature>
<reference evidence="5 6" key="1">
    <citation type="submission" date="2018-06" db="EMBL/GenBank/DDBJ databases">
        <title>Bacteria isolated from soil of Wuhan.</title>
        <authorList>
            <person name="Wei X."/>
            <person name="Chunhua H."/>
        </authorList>
    </citation>
    <scope>NUCLEOTIDE SEQUENCE [LARGE SCALE GENOMIC DNA]</scope>
    <source>
        <strain evidence="6">xwS2</strain>
    </source>
</reference>
<feature type="transmembrane region" description="Helical" evidence="4">
    <location>
        <begin position="271"/>
        <end position="289"/>
    </location>
</feature>
<feature type="transmembrane region" description="Helical" evidence="4">
    <location>
        <begin position="82"/>
        <end position="102"/>
    </location>
</feature>
<name>A0A443ZJE4_9PSED</name>
<dbReference type="STRING" id="237609.PSAKL28_24210"/>
<protein>
    <submittedName>
        <fullName evidence="5">MFS transporter</fullName>
    </submittedName>
</protein>
<feature type="transmembrane region" description="Helical" evidence="4">
    <location>
        <begin position="231"/>
        <end position="251"/>
    </location>
</feature>
<feature type="transmembrane region" description="Helical" evidence="4">
    <location>
        <begin position="170"/>
        <end position="194"/>
    </location>
</feature>
<dbReference type="SUPFAM" id="SSF103473">
    <property type="entry name" value="MFS general substrate transporter"/>
    <property type="match status" value="1"/>
</dbReference>
<dbReference type="PANTHER" id="PTHR43596:SF1">
    <property type="entry name" value="ADP,ATP CARRIER PROTEIN"/>
    <property type="match status" value="1"/>
</dbReference>
<dbReference type="EMBL" id="QJRG01000048">
    <property type="protein sequence ID" value="RWU19055.1"/>
    <property type="molecule type" value="Genomic_DNA"/>
</dbReference>
<evidence type="ECO:0000256" key="1">
    <source>
        <dbReference type="ARBA" id="ARBA00022692"/>
    </source>
</evidence>
<dbReference type="RefSeq" id="WP_128325540.1">
    <property type="nucleotide sequence ID" value="NZ_QJRG01000048.1"/>
</dbReference>
<dbReference type="InterPro" id="IPR036259">
    <property type="entry name" value="MFS_trans_sf"/>
</dbReference>
<accession>A0A443ZJE4</accession>
<keyword evidence="2 4" id="KW-1133">Transmembrane helix</keyword>
<dbReference type="GO" id="GO:0022857">
    <property type="term" value="F:transmembrane transporter activity"/>
    <property type="evidence" value="ECO:0007669"/>
    <property type="project" value="InterPro"/>
</dbReference>
<evidence type="ECO:0000256" key="4">
    <source>
        <dbReference type="SAM" id="Phobius"/>
    </source>
</evidence>
<feature type="transmembrane region" description="Helical" evidence="4">
    <location>
        <begin position="301"/>
        <end position="332"/>
    </location>
</feature>
<dbReference type="Proteomes" id="UP000288983">
    <property type="component" value="Unassembled WGS sequence"/>
</dbReference>
<sequence length="430" mass="46549">MASPGARLLNVRDGEAPIVVAGLTLFFLLFTGYFMLRPVRETMGVAGGVENLQWLFTGTFVLTLIALPLFGWLASKVQRRRILPWTYGFLASNLLVFAALFTLQPENLWSARAFYIWLSMFNLLTISLAWSVLADVLSSEQAKRLFGLLAGGASFGGLVGPLLGTALVGVIGHGGLVLLATACLTGSIAAGVYLQRFRDRHPLPADVELPRSRPLGGNPFAGASEVFRSPYLLAIAVFVVLLASVSTFLYFEQARLVAVHFTSRTEQTQVFGLIDSLVQFLSILTQVFITGHLARKLGVGVLLVAVPLVMVVGFVGLAVAPVFALFVLVMVVRRVGEYALVRPGREMLYTVVAPEQKYKAKNFTDTVVYRGGDALSGWVKRGLDLVADHPALAMLMGAVIALVWALTGLWLGREQRNREGAGQQGAPSDR</sequence>
<comment type="caution">
    <text evidence="5">The sequence shown here is derived from an EMBL/GenBank/DDBJ whole genome shotgun (WGS) entry which is preliminary data.</text>
</comment>
<evidence type="ECO:0000256" key="3">
    <source>
        <dbReference type="ARBA" id="ARBA00023136"/>
    </source>
</evidence>
<keyword evidence="3 4" id="KW-0472">Membrane</keyword>
<dbReference type="Pfam" id="PF07690">
    <property type="entry name" value="MFS_1"/>
    <property type="match status" value="1"/>
</dbReference>
<dbReference type="OrthoDB" id="199378at2"/>
<evidence type="ECO:0000313" key="5">
    <source>
        <dbReference type="EMBL" id="RWU19055.1"/>
    </source>
</evidence>